<keyword evidence="3" id="KW-1185">Reference proteome</keyword>
<evidence type="ECO:0000259" key="1">
    <source>
        <dbReference type="Pfam" id="PF14206"/>
    </source>
</evidence>
<protein>
    <recommendedName>
        <fullName evidence="1">Cysteine-rich CPCC domain-containing protein</fullName>
    </recommendedName>
</protein>
<organism evidence="2 3">
    <name type="scientific">Saccharibacillus alkalitolerans</name>
    <dbReference type="NCBI Taxonomy" id="2705290"/>
    <lineage>
        <taxon>Bacteria</taxon>
        <taxon>Bacillati</taxon>
        <taxon>Bacillota</taxon>
        <taxon>Bacilli</taxon>
        <taxon>Bacillales</taxon>
        <taxon>Paenibacillaceae</taxon>
        <taxon>Saccharibacillus</taxon>
    </lineage>
</organism>
<sequence length="192" mass="22073">MKFACPCCGYRTLTEEPPGSYDICGICFWEDDAGQFYDPDNPGGANKVSLREAQENFAKFGACEEQSIPHVRKPRPSDVYEGPLDVSKVCRMPIEELIRLFAATGTPLTAVLDLYKGLIRVEGSNFRFNSAQLRDYLSEEESWEYTMLMNRDNPNVRFGDKRVYELSPSEAEENIRRIRDRFVQAVQEKHRL</sequence>
<reference evidence="2 3" key="1">
    <citation type="submission" date="2020-01" db="EMBL/GenBank/DDBJ databases">
        <title>Polyphasic characterisation and genomic insights into a novel alkali tolerant bacterium VR-M41.</title>
        <authorList>
            <person name="Vemuluri V.R."/>
        </authorList>
    </citation>
    <scope>NUCLEOTIDE SEQUENCE [LARGE SCALE GENOMIC DNA]</scope>
    <source>
        <strain evidence="2 3">VR-M41</strain>
    </source>
</reference>
<evidence type="ECO:0000313" key="2">
    <source>
        <dbReference type="EMBL" id="NGZ76916.1"/>
    </source>
</evidence>
<gene>
    <name evidence="2" type="ORF">GYN08_16540</name>
</gene>
<name>A0ABX0FCB2_9BACL</name>
<comment type="caution">
    <text evidence="2">The sequence shown here is derived from an EMBL/GenBank/DDBJ whole genome shotgun (WGS) entry which is preliminary data.</text>
</comment>
<dbReference type="Proteomes" id="UP000800303">
    <property type="component" value="Unassembled WGS sequence"/>
</dbReference>
<dbReference type="Pfam" id="PF14206">
    <property type="entry name" value="Cys_rich_CPCC"/>
    <property type="match status" value="1"/>
</dbReference>
<accession>A0ABX0FCB2</accession>
<proteinExistence type="predicted"/>
<dbReference type="EMBL" id="JAAFGS010000006">
    <property type="protein sequence ID" value="NGZ76916.1"/>
    <property type="molecule type" value="Genomic_DNA"/>
</dbReference>
<evidence type="ECO:0000313" key="3">
    <source>
        <dbReference type="Proteomes" id="UP000800303"/>
    </source>
</evidence>
<dbReference type="InterPro" id="IPR025983">
    <property type="entry name" value="Cys_rich_CPCC"/>
</dbReference>
<feature type="domain" description="Cysteine-rich CPCC" evidence="1">
    <location>
        <begin position="4"/>
        <end position="77"/>
    </location>
</feature>